<proteinExistence type="predicted"/>
<comment type="caution">
    <text evidence="1">The sequence shown here is derived from an EMBL/GenBank/DDBJ whole genome shotgun (WGS) entry which is preliminary data.</text>
</comment>
<dbReference type="Proteomes" id="UP000823775">
    <property type="component" value="Unassembled WGS sequence"/>
</dbReference>
<evidence type="ECO:0000313" key="1">
    <source>
        <dbReference type="EMBL" id="MCE3215651.1"/>
    </source>
</evidence>
<organism evidence="1 2">
    <name type="scientific">Datura stramonium</name>
    <name type="common">Jimsonweed</name>
    <name type="synonym">Common thornapple</name>
    <dbReference type="NCBI Taxonomy" id="4076"/>
    <lineage>
        <taxon>Eukaryota</taxon>
        <taxon>Viridiplantae</taxon>
        <taxon>Streptophyta</taxon>
        <taxon>Embryophyta</taxon>
        <taxon>Tracheophyta</taxon>
        <taxon>Spermatophyta</taxon>
        <taxon>Magnoliopsida</taxon>
        <taxon>eudicotyledons</taxon>
        <taxon>Gunneridae</taxon>
        <taxon>Pentapetalae</taxon>
        <taxon>asterids</taxon>
        <taxon>lamiids</taxon>
        <taxon>Solanales</taxon>
        <taxon>Solanaceae</taxon>
        <taxon>Solanoideae</taxon>
        <taxon>Datureae</taxon>
        <taxon>Datura</taxon>
    </lineage>
</organism>
<keyword evidence="2" id="KW-1185">Reference proteome</keyword>
<accession>A0ABS8WUX1</accession>
<dbReference type="EMBL" id="JACEIK010011400">
    <property type="protein sequence ID" value="MCE3215651.1"/>
    <property type="molecule type" value="Genomic_DNA"/>
</dbReference>
<sequence>NSFLSPAKLKLFFWHKRSAIPILDEKGLDALNTKVKNFLHISRDMSVLDFGFAFGRGGSLLGTPISVFQLDVMACKR</sequence>
<evidence type="ECO:0000313" key="2">
    <source>
        <dbReference type="Proteomes" id="UP000823775"/>
    </source>
</evidence>
<feature type="non-terminal residue" evidence="1">
    <location>
        <position position="1"/>
    </location>
</feature>
<feature type="non-terminal residue" evidence="1">
    <location>
        <position position="77"/>
    </location>
</feature>
<gene>
    <name evidence="1" type="ORF">HAX54_003123</name>
</gene>
<reference evidence="1 2" key="1">
    <citation type="journal article" date="2021" name="BMC Genomics">
        <title>Datura genome reveals duplications of psychoactive alkaloid biosynthetic genes and high mutation rate following tissue culture.</title>
        <authorList>
            <person name="Rajewski A."/>
            <person name="Carter-House D."/>
            <person name="Stajich J."/>
            <person name="Litt A."/>
        </authorList>
    </citation>
    <scope>NUCLEOTIDE SEQUENCE [LARGE SCALE GENOMIC DNA]</scope>
    <source>
        <strain evidence="1">AR-01</strain>
    </source>
</reference>
<name>A0ABS8WUX1_DATST</name>
<protein>
    <submittedName>
        <fullName evidence="1">Uncharacterized protein</fullName>
    </submittedName>
</protein>